<dbReference type="AlphaFoldDB" id="A0A382H3B3"/>
<organism evidence="3">
    <name type="scientific">marine metagenome</name>
    <dbReference type="NCBI Taxonomy" id="408172"/>
    <lineage>
        <taxon>unclassified sequences</taxon>
        <taxon>metagenomes</taxon>
        <taxon>ecological metagenomes</taxon>
    </lineage>
</organism>
<dbReference type="GO" id="GO:0030288">
    <property type="term" value="C:outer membrane-bounded periplasmic space"/>
    <property type="evidence" value="ECO:0007669"/>
    <property type="project" value="TreeGrafter"/>
</dbReference>
<dbReference type="PANTHER" id="PTHR30006">
    <property type="entry name" value="THIAMINE-BINDING PERIPLASMIC PROTEIN-RELATED"/>
    <property type="match status" value="1"/>
</dbReference>
<evidence type="ECO:0008006" key="4">
    <source>
        <dbReference type="Google" id="ProtNLM"/>
    </source>
</evidence>
<evidence type="ECO:0000313" key="3">
    <source>
        <dbReference type="EMBL" id="SVB81679.1"/>
    </source>
</evidence>
<dbReference type="PIRSF" id="PIRSF002825">
    <property type="entry name" value="CfbpA"/>
    <property type="match status" value="1"/>
</dbReference>
<evidence type="ECO:0000256" key="2">
    <source>
        <dbReference type="ARBA" id="ARBA00022729"/>
    </source>
</evidence>
<dbReference type="Gene3D" id="3.40.190.10">
    <property type="entry name" value="Periplasmic binding protein-like II"/>
    <property type="match status" value="2"/>
</dbReference>
<dbReference type="InterPro" id="IPR026045">
    <property type="entry name" value="Ferric-bd"/>
</dbReference>
<dbReference type="PANTHER" id="PTHR30006:SF15">
    <property type="entry name" value="IRON-UTILIZATION PERIPLASMIC PROTEIN"/>
    <property type="match status" value="1"/>
</dbReference>
<evidence type="ECO:0000256" key="1">
    <source>
        <dbReference type="ARBA" id="ARBA00008520"/>
    </source>
</evidence>
<dbReference type="EMBL" id="UINC01058894">
    <property type="protein sequence ID" value="SVB81679.1"/>
    <property type="molecule type" value="Genomic_DNA"/>
</dbReference>
<dbReference type="Pfam" id="PF13343">
    <property type="entry name" value="SBP_bac_6"/>
    <property type="match status" value="1"/>
</dbReference>
<sequence length="303" mass="33757">MELTNRFVLRLLIFLMTPILIFGCTSESELTETKKDLVIYSGRSESLVGPIIEQFSELSGTPVLVKYGKTAEMVSLLNEEGNKTPADVFYAQDPGGLGAVIDMLDSMSAEICDIIPEWAVSPKEYNITDHTMKCKWIGITGRARTLVYNPNVLSESELPISMMDLTDPKWKGKLGWAPSNGSFQAMLTGMRLTWGEDKTKEWLLGIMSNEPIVYPKNTPQVQSVADKEIQIGMVNHYYLHRFIADKGENFPARYHYLNNGDIGSVILVSGAGILEASDNKSSAEKFMKFITSKVAQQYFASQV</sequence>
<accession>A0A382H3B3</accession>
<comment type="similarity">
    <text evidence="1">Belongs to the bacterial solute-binding protein 1 family.</text>
</comment>
<dbReference type="SUPFAM" id="SSF53850">
    <property type="entry name" value="Periplasmic binding protein-like II"/>
    <property type="match status" value="1"/>
</dbReference>
<proteinExistence type="inferred from homology"/>
<keyword evidence="2" id="KW-0732">Signal</keyword>
<dbReference type="PROSITE" id="PS51257">
    <property type="entry name" value="PROKAR_LIPOPROTEIN"/>
    <property type="match status" value="1"/>
</dbReference>
<gene>
    <name evidence="3" type="ORF">METZ01_LOCUS234533</name>
</gene>
<name>A0A382H3B3_9ZZZZ</name>
<reference evidence="3" key="1">
    <citation type="submission" date="2018-05" db="EMBL/GenBank/DDBJ databases">
        <authorList>
            <person name="Lanie J.A."/>
            <person name="Ng W.-L."/>
            <person name="Kazmierczak K.M."/>
            <person name="Andrzejewski T.M."/>
            <person name="Davidsen T.M."/>
            <person name="Wayne K.J."/>
            <person name="Tettelin H."/>
            <person name="Glass J.I."/>
            <person name="Rusch D."/>
            <person name="Podicherti R."/>
            <person name="Tsui H.-C.T."/>
            <person name="Winkler M.E."/>
        </authorList>
    </citation>
    <scope>NUCLEOTIDE SEQUENCE</scope>
</reference>
<feature type="non-terminal residue" evidence="3">
    <location>
        <position position="303"/>
    </location>
</feature>
<protein>
    <recommendedName>
        <fullName evidence="4">Iron ABC transporter substrate-binding protein</fullName>
    </recommendedName>
</protein>